<accession>E6MQN6</accession>
<evidence type="ECO:0000313" key="2">
    <source>
        <dbReference type="Proteomes" id="UP000003874"/>
    </source>
</evidence>
<name>E6MQN6_9BACT</name>
<comment type="caution">
    <text evidence="1">The sequence shown here is derived from an EMBL/GenBank/DDBJ whole genome shotgun (WGS) entry which is preliminary data.</text>
</comment>
<protein>
    <submittedName>
        <fullName evidence="1">Uncharacterized protein</fullName>
    </submittedName>
</protein>
<dbReference type="AlphaFoldDB" id="E6MQN6"/>
<dbReference type="Proteomes" id="UP000003874">
    <property type="component" value="Unassembled WGS sequence"/>
</dbReference>
<keyword evidence="2" id="KW-1185">Reference proteome</keyword>
<proteinExistence type="predicted"/>
<evidence type="ECO:0000313" key="1">
    <source>
        <dbReference type="EMBL" id="EFV04035.1"/>
    </source>
</evidence>
<sequence>MSVNKHDIKALPECFHEMLSLKTFFHIPTPIFQSDTNGVVK</sequence>
<reference evidence="1 2" key="1">
    <citation type="submission" date="2010-12" db="EMBL/GenBank/DDBJ databases">
        <authorList>
            <person name="Muzny D."/>
            <person name="Qin X."/>
            <person name="Deng J."/>
            <person name="Jiang H."/>
            <person name="Liu Y."/>
            <person name="Qu J."/>
            <person name="Song X.-Z."/>
            <person name="Zhang L."/>
            <person name="Thornton R."/>
            <person name="Coyle M."/>
            <person name="Francisco L."/>
            <person name="Jackson L."/>
            <person name="Javaid M."/>
            <person name="Korchina V."/>
            <person name="Kovar C."/>
            <person name="Mata R."/>
            <person name="Mathew T."/>
            <person name="Ngo R."/>
            <person name="Nguyen L."/>
            <person name="Nguyen N."/>
            <person name="Okwuonu G."/>
            <person name="Ongeri F."/>
            <person name="Pham C."/>
            <person name="Simmons D."/>
            <person name="Wilczek-Boney K."/>
            <person name="Hale W."/>
            <person name="Jakkamsetti A."/>
            <person name="Pham P."/>
            <person name="Ruth R."/>
            <person name="San Lucas F."/>
            <person name="Warren J."/>
            <person name="Zhang J."/>
            <person name="Zhao Z."/>
            <person name="Zhou C."/>
            <person name="Zhu D."/>
            <person name="Lee S."/>
            <person name="Bess C."/>
            <person name="Blankenburg K."/>
            <person name="Forbes L."/>
            <person name="Fu Q."/>
            <person name="Gubbala S."/>
            <person name="Hirani K."/>
            <person name="Jayaseelan J.C."/>
            <person name="Lara F."/>
            <person name="Munidasa M."/>
            <person name="Palculict T."/>
            <person name="Patil S."/>
            <person name="Pu L.-L."/>
            <person name="Saada N."/>
            <person name="Tang L."/>
            <person name="Weissenberger G."/>
            <person name="Zhu Y."/>
            <person name="Hemphill L."/>
            <person name="Shang Y."/>
            <person name="Youmans B."/>
            <person name="Ayvaz T."/>
            <person name="Ross M."/>
            <person name="Santibanez J."/>
            <person name="Aqrawi P."/>
            <person name="Gross S."/>
            <person name="Joshi V."/>
            <person name="Fowler G."/>
            <person name="Nazareth L."/>
            <person name="Reid J."/>
            <person name="Worley K."/>
            <person name="Petrosino J."/>
            <person name="Highlander S."/>
            <person name="Gibbs R."/>
        </authorList>
    </citation>
    <scope>NUCLEOTIDE SEQUENCE [LARGE SCALE GENOMIC DNA]</scope>
    <source>
        <strain evidence="1 2">DSM 15606</strain>
    </source>
</reference>
<dbReference type="EMBL" id="AEQO01000148">
    <property type="protein sequence ID" value="EFV04035.1"/>
    <property type="molecule type" value="Genomic_DNA"/>
</dbReference>
<organism evidence="1 2">
    <name type="scientific">Segatella salivae DSM 15606</name>
    <dbReference type="NCBI Taxonomy" id="888832"/>
    <lineage>
        <taxon>Bacteria</taxon>
        <taxon>Pseudomonadati</taxon>
        <taxon>Bacteroidota</taxon>
        <taxon>Bacteroidia</taxon>
        <taxon>Bacteroidales</taxon>
        <taxon>Prevotellaceae</taxon>
        <taxon>Segatella</taxon>
    </lineage>
</organism>
<dbReference type="HOGENOM" id="CLU_3274700_0_0_10"/>
<gene>
    <name evidence="1" type="ORF">HMPREF9420_1804</name>
</gene>